<organism evidence="2 3">
    <name type="scientific">Alkalithermobacter paradoxus</name>
    <dbReference type="NCBI Taxonomy" id="29349"/>
    <lineage>
        <taxon>Bacteria</taxon>
        <taxon>Bacillati</taxon>
        <taxon>Bacillota</taxon>
        <taxon>Clostridia</taxon>
        <taxon>Peptostreptococcales</taxon>
        <taxon>Tepidibacteraceae</taxon>
        <taxon>Alkalithermobacter</taxon>
    </lineage>
</organism>
<dbReference type="PANTHER" id="PTHR34385:SF1">
    <property type="entry name" value="PEPTIDOGLYCAN L-ALANYL-D-GLUTAMATE ENDOPEPTIDASE CWLK"/>
    <property type="match status" value="1"/>
</dbReference>
<dbReference type="RefSeq" id="WP_079412630.1">
    <property type="nucleotide sequence ID" value="NZ_MZGW01000005.1"/>
</dbReference>
<protein>
    <submittedName>
        <fullName evidence="2">D-alanyl-D-alanine carboxypeptidase</fullName>
        <ecNumber evidence="2">3.4.16.4</ecNumber>
    </submittedName>
</protein>
<keyword evidence="2" id="KW-0378">Hydrolase</keyword>
<dbReference type="InterPro" id="IPR052179">
    <property type="entry name" value="DD-CPase-like"/>
</dbReference>
<dbReference type="Pfam" id="PF02557">
    <property type="entry name" value="VanY"/>
    <property type="match status" value="1"/>
</dbReference>
<keyword evidence="2" id="KW-0121">Carboxypeptidase</keyword>
<dbReference type="InterPro" id="IPR058193">
    <property type="entry name" value="VanY/YodJ_core_dom"/>
</dbReference>
<evidence type="ECO:0000259" key="1">
    <source>
        <dbReference type="Pfam" id="PF02557"/>
    </source>
</evidence>
<dbReference type="EC" id="3.4.16.4" evidence="2"/>
<dbReference type="Gene3D" id="3.30.1380.10">
    <property type="match status" value="1"/>
</dbReference>
<dbReference type="InterPro" id="IPR003709">
    <property type="entry name" value="VanY-like_core_dom"/>
</dbReference>
<dbReference type="SUPFAM" id="SSF55166">
    <property type="entry name" value="Hedgehog/DD-peptidase"/>
    <property type="match status" value="1"/>
</dbReference>
<dbReference type="GO" id="GO:0006508">
    <property type="term" value="P:proteolysis"/>
    <property type="evidence" value="ECO:0007669"/>
    <property type="project" value="InterPro"/>
</dbReference>
<accession>A0A1V4I690</accession>
<reference evidence="2 3" key="1">
    <citation type="submission" date="2017-03" db="EMBL/GenBank/DDBJ databases">
        <title>Genome sequence of Clostridium thermoalcaliphilum DSM 7309.</title>
        <authorList>
            <person name="Poehlein A."/>
            <person name="Daniel R."/>
        </authorList>
    </citation>
    <scope>NUCLEOTIDE SEQUENCE [LARGE SCALE GENOMIC DNA]</scope>
    <source>
        <strain evidence="2 3">DSM 7309</strain>
    </source>
</reference>
<dbReference type="EMBL" id="MZGW01000005">
    <property type="protein sequence ID" value="OPJ55414.1"/>
    <property type="molecule type" value="Genomic_DNA"/>
</dbReference>
<sequence length="238" mass="27235">MKRVIYIMIFMLLSMTILRYQSTETLHYTVEASLDNIDVIEDEKTVVKPKKLESITIVEDIKPHYVQGVIIVNKGYGLPSNYAPGENANARAAFNKMQSDAKLEGITLHAFSTYRSYDRQRMIYSNYVSKYGQARADKFSARPGHSEHQTGLAFDIGGADTTVWLSQKFGKSPEGKWLVENAHKYGFVLRYPQGKEHITGYMYEPWHFRYVGVEWSTKIVESGLTLDEYFGVVSPSYK</sequence>
<dbReference type="STRING" id="29349.CLOTH_14720"/>
<comment type="caution">
    <text evidence="2">The sequence shown here is derived from an EMBL/GenBank/DDBJ whole genome shotgun (WGS) entry which is preliminary data.</text>
</comment>
<dbReference type="InterPro" id="IPR009045">
    <property type="entry name" value="Zn_M74/Hedgehog-like"/>
</dbReference>
<dbReference type="CDD" id="cd14852">
    <property type="entry name" value="LD-carboxypeptidase"/>
    <property type="match status" value="1"/>
</dbReference>
<proteinExistence type="predicted"/>
<name>A0A1V4I690_9FIRM</name>
<evidence type="ECO:0000313" key="2">
    <source>
        <dbReference type="EMBL" id="OPJ55414.1"/>
    </source>
</evidence>
<dbReference type="PANTHER" id="PTHR34385">
    <property type="entry name" value="D-ALANYL-D-ALANINE CARBOXYPEPTIDASE"/>
    <property type="match status" value="1"/>
</dbReference>
<keyword evidence="3" id="KW-1185">Reference proteome</keyword>
<keyword evidence="2" id="KW-0645">Protease</keyword>
<dbReference type="OrthoDB" id="9792074at2"/>
<dbReference type="AlphaFoldDB" id="A0A1V4I690"/>
<dbReference type="Proteomes" id="UP000190140">
    <property type="component" value="Unassembled WGS sequence"/>
</dbReference>
<dbReference type="GO" id="GO:0009002">
    <property type="term" value="F:serine-type D-Ala-D-Ala carboxypeptidase activity"/>
    <property type="evidence" value="ECO:0007669"/>
    <property type="project" value="UniProtKB-EC"/>
</dbReference>
<feature type="domain" description="D-alanyl-D-alanine carboxypeptidase-like core" evidence="1">
    <location>
        <begin position="88"/>
        <end position="212"/>
    </location>
</feature>
<evidence type="ECO:0000313" key="3">
    <source>
        <dbReference type="Proteomes" id="UP000190140"/>
    </source>
</evidence>
<gene>
    <name evidence="2" type="primary">vanY</name>
    <name evidence="2" type="ORF">CLOTH_14720</name>
</gene>